<feature type="compositionally biased region" description="Low complexity" evidence="1">
    <location>
        <begin position="940"/>
        <end position="956"/>
    </location>
</feature>
<feature type="region of interest" description="Disordered" evidence="1">
    <location>
        <begin position="735"/>
        <end position="1001"/>
    </location>
</feature>
<dbReference type="EMBL" id="BQKY01000003">
    <property type="protein sequence ID" value="GJN88636.1"/>
    <property type="molecule type" value="Genomic_DNA"/>
</dbReference>
<feature type="compositionally biased region" description="Acidic residues" evidence="1">
    <location>
        <begin position="187"/>
        <end position="202"/>
    </location>
</feature>
<proteinExistence type="predicted"/>
<feature type="compositionally biased region" description="Low complexity" evidence="1">
    <location>
        <begin position="839"/>
        <end position="850"/>
    </location>
</feature>
<feature type="compositionally biased region" description="Polar residues" evidence="1">
    <location>
        <begin position="124"/>
        <end position="136"/>
    </location>
</feature>
<feature type="compositionally biased region" description="Basic and acidic residues" evidence="1">
    <location>
        <begin position="203"/>
        <end position="212"/>
    </location>
</feature>
<feature type="region of interest" description="Disordered" evidence="1">
    <location>
        <begin position="268"/>
        <end position="616"/>
    </location>
</feature>
<evidence type="ECO:0000313" key="2">
    <source>
        <dbReference type="EMBL" id="GJN88636.1"/>
    </source>
</evidence>
<comment type="caution">
    <text evidence="2">The sequence shown here is derived from an EMBL/GenBank/DDBJ whole genome shotgun (WGS) entry which is preliminary data.</text>
</comment>
<feature type="compositionally biased region" description="Low complexity" evidence="1">
    <location>
        <begin position="148"/>
        <end position="158"/>
    </location>
</feature>
<feature type="region of interest" description="Disordered" evidence="1">
    <location>
        <begin position="1"/>
        <end position="254"/>
    </location>
</feature>
<accession>A0AAV5G7V2</accession>
<feature type="compositionally biased region" description="Low complexity" evidence="1">
    <location>
        <begin position="384"/>
        <end position="393"/>
    </location>
</feature>
<feature type="compositionally biased region" description="Low complexity" evidence="1">
    <location>
        <begin position="38"/>
        <end position="51"/>
    </location>
</feature>
<feature type="compositionally biased region" description="Low complexity" evidence="1">
    <location>
        <begin position="321"/>
        <end position="331"/>
    </location>
</feature>
<reference evidence="2 3" key="1">
    <citation type="submission" date="2021-12" db="EMBL/GenBank/DDBJ databases">
        <title>High titer production of polyol ester of fatty acids by Rhodotorula paludigena BS15 towards product separation-free biomass refinery.</title>
        <authorList>
            <person name="Mano J."/>
            <person name="Ono H."/>
            <person name="Tanaka T."/>
            <person name="Naito K."/>
            <person name="Sushida H."/>
            <person name="Ike M."/>
            <person name="Tokuyasu K."/>
            <person name="Kitaoka M."/>
        </authorList>
    </citation>
    <scope>NUCLEOTIDE SEQUENCE [LARGE SCALE GENOMIC DNA]</scope>
    <source>
        <strain evidence="2 3">BS15</strain>
    </source>
</reference>
<feature type="compositionally biased region" description="Polar residues" evidence="1">
    <location>
        <begin position="896"/>
        <end position="912"/>
    </location>
</feature>
<feature type="compositionally biased region" description="Basic and acidic residues" evidence="1">
    <location>
        <begin position="659"/>
        <end position="673"/>
    </location>
</feature>
<dbReference type="AlphaFoldDB" id="A0AAV5G7V2"/>
<evidence type="ECO:0000256" key="1">
    <source>
        <dbReference type="SAM" id="MobiDB-lite"/>
    </source>
</evidence>
<feature type="compositionally biased region" description="Acidic residues" evidence="1">
    <location>
        <begin position="543"/>
        <end position="553"/>
    </location>
</feature>
<evidence type="ECO:0000313" key="3">
    <source>
        <dbReference type="Proteomes" id="UP001342314"/>
    </source>
</evidence>
<gene>
    <name evidence="2" type="ORF">Rhopal_001602-T1</name>
</gene>
<feature type="compositionally biased region" description="Low complexity" evidence="1">
    <location>
        <begin position="1041"/>
        <end position="1073"/>
    </location>
</feature>
<feature type="compositionally biased region" description="Low complexity" evidence="1">
    <location>
        <begin position="871"/>
        <end position="895"/>
    </location>
</feature>
<feature type="compositionally biased region" description="Low complexity" evidence="1">
    <location>
        <begin position="511"/>
        <end position="521"/>
    </location>
</feature>
<feature type="compositionally biased region" description="Polar residues" evidence="1">
    <location>
        <begin position="364"/>
        <end position="374"/>
    </location>
</feature>
<name>A0AAV5G7V2_9BASI</name>
<keyword evidence="3" id="KW-1185">Reference proteome</keyword>
<feature type="compositionally biased region" description="Low complexity" evidence="1">
    <location>
        <begin position="735"/>
        <end position="750"/>
    </location>
</feature>
<evidence type="ECO:0008006" key="4">
    <source>
        <dbReference type="Google" id="ProtNLM"/>
    </source>
</evidence>
<feature type="region of interest" description="Disordered" evidence="1">
    <location>
        <begin position="650"/>
        <end position="706"/>
    </location>
</feature>
<feature type="region of interest" description="Disordered" evidence="1">
    <location>
        <begin position="1037"/>
        <end position="1073"/>
    </location>
</feature>
<sequence>MHLHKRPFLSPELDKPTARPGAFALDSHAAPDPTLKASSTSSRGSSTSRSRAPPHVADGTDATSAEEAEDPQEEEDETSPRLDEPEWLQSSPEPDRHGLGFGAVVGSLSTGPDHKPQLPLATSEPDTLASSPSGRTDSLDDDEEVEELASPPASSSGSDADDDDFDDARSVIAPSVMGFSSTPTTQYEDDAQSDASLDDSNSDPEHDEDKTVPVRVAHLPEEVIVDETTPPASLDPASVEAVEPAPDQRSNFSAPFSAPLLSAALLARAEKSPSPAQSEHGGVEEADDFGDNDEPDRDYAFAPGVASQKHSDEVAGSNSMDAAQQEAASAYPSPPSSPDAALETTLPSVPASAEAADQHHSTPGDVTQAHTGSSEAAPPPFVIPTVSRSNVSPPSSPRHLTHNPPLSPQLSTYQGLGLRLPSSLAGGKRRSSTVLPASPPISPAMVDLSLPNLQQPLAEEITPESEEDAPQPNVQSVDAAEAEHVGSDQDEDDLLRSPPPHSVIERDYAHSSPLSTPSTTSEDGPITTPGLEERVLSTPVFDSDSEGEDEDEREVSNFDDASSSSSTFHSPALTARDAGSDSELADTPALPEPVQPLLDDLSTSSPPAVPAELPSSTAVDVGVAVAGALVMGGLAVGQSAWRGLSSWAWRSSEPGTSKEIAKVKSEPGRERSLMESPEEDKDDGVKANDTHPPVPESSVLSTEWGDTEFDAPEGFLEEFKRAMAEIGAEQLALDDAAEESAQQAAYLAASRQHDEATEGEVAAASDGSTASPASSVRAPVFPSAGNRRSRPASVFSNSNGSIKAGRMQRPLTLAETRSGDPDEELDALDRMLAASVWEPSPAGRGSPRSPQTYDTGSPKFGFAPPPGLTGSTPLSRTLSPASSSLSRSSIGTPSLASTETPSKQQSETTLPARTSRGFFRFASPAPPSKSSKIKKKDKQAPSSPSISPRSITSMPSIDEDATSGHSKSSSTKKANRRRSFFGGGFKAPPVPSIESQIASPTYVHYGTTVSKTKRRDSSASSIAADLYASRDPVLLPGQPVSSSSIASPTSSTILSPSTPLASPARRSSLRSASLSPSAPVESKVYRVRFANATRGLGLRSVADDEAERGGEDVALKWIGVGRGRYGILTVKEGQQMDLLYERQAAQIKGRWRAFGSEQSRDWANVRID</sequence>
<organism evidence="2 3">
    <name type="scientific">Rhodotorula paludigena</name>
    <dbReference type="NCBI Taxonomy" id="86838"/>
    <lineage>
        <taxon>Eukaryota</taxon>
        <taxon>Fungi</taxon>
        <taxon>Dikarya</taxon>
        <taxon>Basidiomycota</taxon>
        <taxon>Pucciniomycotina</taxon>
        <taxon>Microbotryomycetes</taxon>
        <taxon>Sporidiobolales</taxon>
        <taxon>Sporidiobolaceae</taxon>
        <taxon>Rhodotorula</taxon>
    </lineage>
</organism>
<dbReference type="Proteomes" id="UP001342314">
    <property type="component" value="Unassembled WGS sequence"/>
</dbReference>
<protein>
    <recommendedName>
        <fullName evidence="4">Proteophosphoglycan ppg4</fullName>
    </recommendedName>
</protein>
<feature type="compositionally biased region" description="Acidic residues" evidence="1">
    <location>
        <begin position="284"/>
        <end position="296"/>
    </location>
</feature>
<feature type="compositionally biased region" description="Acidic residues" evidence="1">
    <location>
        <begin position="64"/>
        <end position="77"/>
    </location>
</feature>